<keyword evidence="2" id="KW-1185">Reference proteome</keyword>
<proteinExistence type="predicted"/>
<dbReference type="RefSeq" id="WP_285607172.1">
    <property type="nucleotide sequence ID" value="NZ_BSSD01000001.1"/>
</dbReference>
<evidence type="ECO:0000313" key="1">
    <source>
        <dbReference type="EMBL" id="GLW89729.1"/>
    </source>
</evidence>
<gene>
    <name evidence="1" type="ORF">Aglo03_05450</name>
</gene>
<dbReference type="Proteomes" id="UP001165042">
    <property type="component" value="Unassembled WGS sequence"/>
</dbReference>
<organism evidence="1 2">
    <name type="scientific">Actinokineospora globicatena</name>
    <dbReference type="NCBI Taxonomy" id="103729"/>
    <lineage>
        <taxon>Bacteria</taxon>
        <taxon>Bacillati</taxon>
        <taxon>Actinomycetota</taxon>
        <taxon>Actinomycetes</taxon>
        <taxon>Pseudonocardiales</taxon>
        <taxon>Pseudonocardiaceae</taxon>
        <taxon>Actinokineospora</taxon>
    </lineage>
</organism>
<protein>
    <submittedName>
        <fullName evidence="1">Uncharacterized protein</fullName>
    </submittedName>
</protein>
<evidence type="ECO:0000313" key="2">
    <source>
        <dbReference type="Proteomes" id="UP001165042"/>
    </source>
</evidence>
<accession>A0A9W6QJG6</accession>
<reference evidence="1" key="1">
    <citation type="submission" date="2023-02" db="EMBL/GenBank/DDBJ databases">
        <title>Actinokineospora globicatena NBRC 15670.</title>
        <authorList>
            <person name="Ichikawa N."/>
            <person name="Sato H."/>
            <person name="Tonouchi N."/>
        </authorList>
    </citation>
    <scope>NUCLEOTIDE SEQUENCE</scope>
    <source>
        <strain evidence="1">NBRC 15670</strain>
    </source>
</reference>
<dbReference type="AlphaFoldDB" id="A0A9W6QJG6"/>
<sequence>MTNSHYSFYQDRTYRDPTWTTQVNGHRAHVDDTSAALDCTDYILTIDVKPTHKNRYRKAELQKILDNLTIQTLKTKPTWFDAPTALRP</sequence>
<comment type="caution">
    <text evidence="1">The sequence shown here is derived from an EMBL/GenBank/DDBJ whole genome shotgun (WGS) entry which is preliminary data.</text>
</comment>
<dbReference type="EMBL" id="BSSD01000001">
    <property type="protein sequence ID" value="GLW89729.1"/>
    <property type="molecule type" value="Genomic_DNA"/>
</dbReference>
<name>A0A9W6QJG6_9PSEU</name>